<feature type="transmembrane region" description="Helical" evidence="1">
    <location>
        <begin position="85"/>
        <end position="102"/>
    </location>
</feature>
<keyword evidence="1" id="KW-0472">Membrane</keyword>
<evidence type="ECO:0000256" key="1">
    <source>
        <dbReference type="SAM" id="Phobius"/>
    </source>
</evidence>
<name>A0A1B0B1E8_9MUSC</name>
<dbReference type="Proteomes" id="UP000092460">
    <property type="component" value="Unassembled WGS sequence"/>
</dbReference>
<organism evidence="2 3">
    <name type="scientific">Glossina palpalis gambiensis</name>
    <dbReference type="NCBI Taxonomy" id="67801"/>
    <lineage>
        <taxon>Eukaryota</taxon>
        <taxon>Metazoa</taxon>
        <taxon>Ecdysozoa</taxon>
        <taxon>Arthropoda</taxon>
        <taxon>Hexapoda</taxon>
        <taxon>Insecta</taxon>
        <taxon>Pterygota</taxon>
        <taxon>Neoptera</taxon>
        <taxon>Endopterygota</taxon>
        <taxon>Diptera</taxon>
        <taxon>Brachycera</taxon>
        <taxon>Muscomorpha</taxon>
        <taxon>Hippoboscoidea</taxon>
        <taxon>Glossinidae</taxon>
        <taxon>Glossina</taxon>
    </lineage>
</organism>
<protein>
    <submittedName>
        <fullName evidence="2">Uncharacterized protein</fullName>
    </submittedName>
</protein>
<dbReference type="EMBL" id="JXJN01007119">
    <property type="status" value="NOT_ANNOTATED_CDS"/>
    <property type="molecule type" value="Genomic_DNA"/>
</dbReference>
<keyword evidence="1" id="KW-0812">Transmembrane</keyword>
<reference evidence="2" key="2">
    <citation type="submission" date="2020-05" db="UniProtKB">
        <authorList>
            <consortium name="EnsemblMetazoa"/>
        </authorList>
    </citation>
    <scope>IDENTIFICATION</scope>
    <source>
        <strain evidence="2">IAEA</strain>
    </source>
</reference>
<evidence type="ECO:0000313" key="3">
    <source>
        <dbReference type="Proteomes" id="UP000092460"/>
    </source>
</evidence>
<proteinExistence type="predicted"/>
<sequence>MSENTVSAATKTTETAKTTLWIPNRVDMICTRHCGHIFNTKIPLPSLVAFSKQNVRNRKITNELVLAASQPAVTTSPFYFLRSPLYYVLGLYVSITACFSVEEDKKTEKKKKLKKFIEEDNIGLCLLGEVEQGFKNLPLNGLELNLKSILDARMASGNSMLNFTLFNNKDFTGMVLSLEAK</sequence>
<dbReference type="EnsemblMetazoa" id="GPPI015676-RA">
    <property type="protein sequence ID" value="GPPI015676-PA"/>
    <property type="gene ID" value="GPPI015676"/>
</dbReference>
<dbReference type="AlphaFoldDB" id="A0A1B0B1E8"/>
<accession>A0A1B0B1E8</accession>
<dbReference type="VEuPathDB" id="VectorBase:GPPI015676"/>
<keyword evidence="3" id="KW-1185">Reference proteome</keyword>
<reference evidence="3" key="1">
    <citation type="submission" date="2015-01" db="EMBL/GenBank/DDBJ databases">
        <authorList>
            <person name="Aksoy S."/>
            <person name="Warren W."/>
            <person name="Wilson R.K."/>
        </authorList>
    </citation>
    <scope>NUCLEOTIDE SEQUENCE [LARGE SCALE GENOMIC DNA]</scope>
    <source>
        <strain evidence="3">IAEA</strain>
    </source>
</reference>
<evidence type="ECO:0000313" key="2">
    <source>
        <dbReference type="EnsemblMetazoa" id="GPPI015676-PA"/>
    </source>
</evidence>
<keyword evidence="1" id="KW-1133">Transmembrane helix</keyword>